<feature type="region of interest" description="Disordered" evidence="1">
    <location>
        <begin position="30"/>
        <end position="80"/>
    </location>
</feature>
<accession>A0A1I5B1W4</accession>
<organism evidence="4 5">
    <name type="scientific">Saccharopolyspora antimicrobica</name>
    <dbReference type="NCBI Taxonomy" id="455193"/>
    <lineage>
        <taxon>Bacteria</taxon>
        <taxon>Bacillati</taxon>
        <taxon>Actinomycetota</taxon>
        <taxon>Actinomycetes</taxon>
        <taxon>Pseudonocardiales</taxon>
        <taxon>Pseudonocardiaceae</taxon>
        <taxon>Saccharopolyspora</taxon>
    </lineage>
</organism>
<proteinExistence type="predicted"/>
<reference evidence="3 6" key="2">
    <citation type="submission" date="2018-10" db="EMBL/GenBank/DDBJ databases">
        <title>Sequencing the genomes of 1000 actinobacteria strains.</title>
        <authorList>
            <person name="Klenk H.-P."/>
        </authorList>
    </citation>
    <scope>NUCLEOTIDE SEQUENCE [LARGE SCALE GENOMIC DNA]</scope>
    <source>
        <strain evidence="3 6">DSM 45119</strain>
    </source>
</reference>
<dbReference type="RefSeq" id="WP_093153723.1">
    <property type="nucleotide sequence ID" value="NZ_FOUP01000006.1"/>
</dbReference>
<keyword evidence="2" id="KW-0732">Signal</keyword>
<gene>
    <name evidence="3" type="ORF">ATL45_4815</name>
    <name evidence="4" type="ORF">SAMN05421805_10687</name>
</gene>
<name>A0A1I5B1W4_9PSEU</name>
<dbReference type="AlphaFoldDB" id="A0A1I5B1W4"/>
<evidence type="ECO:0000256" key="2">
    <source>
        <dbReference type="SAM" id="SignalP"/>
    </source>
</evidence>
<keyword evidence="6" id="KW-1185">Reference proteome</keyword>
<feature type="compositionally biased region" description="Pro residues" evidence="1">
    <location>
        <begin position="48"/>
        <end position="80"/>
    </location>
</feature>
<evidence type="ECO:0000313" key="3">
    <source>
        <dbReference type="EMBL" id="RKT86441.1"/>
    </source>
</evidence>
<feature type="chain" id="PRO_5011773754" evidence="2">
    <location>
        <begin position="31"/>
        <end position="80"/>
    </location>
</feature>
<dbReference type="Proteomes" id="UP000270697">
    <property type="component" value="Unassembled WGS sequence"/>
</dbReference>
<evidence type="ECO:0000313" key="6">
    <source>
        <dbReference type="Proteomes" id="UP000270697"/>
    </source>
</evidence>
<protein>
    <submittedName>
        <fullName evidence="4">Uncharacterized protein</fullName>
    </submittedName>
</protein>
<evidence type="ECO:0000313" key="5">
    <source>
        <dbReference type="Proteomes" id="UP000199398"/>
    </source>
</evidence>
<dbReference type="Proteomes" id="UP000199398">
    <property type="component" value="Unassembled WGS sequence"/>
</dbReference>
<dbReference type="EMBL" id="RBXX01000002">
    <property type="protein sequence ID" value="RKT86441.1"/>
    <property type="molecule type" value="Genomic_DNA"/>
</dbReference>
<dbReference type="EMBL" id="FOUP01000006">
    <property type="protein sequence ID" value="SFN68718.1"/>
    <property type="molecule type" value="Genomic_DNA"/>
</dbReference>
<reference evidence="4 5" key="1">
    <citation type="submission" date="2016-10" db="EMBL/GenBank/DDBJ databases">
        <authorList>
            <person name="de Groot N.N."/>
        </authorList>
    </citation>
    <scope>NUCLEOTIDE SEQUENCE [LARGE SCALE GENOMIC DNA]</scope>
    <source>
        <strain evidence="4 5">CPCC 201259</strain>
    </source>
</reference>
<feature type="signal peptide" evidence="2">
    <location>
        <begin position="1"/>
        <end position="30"/>
    </location>
</feature>
<sequence length="80" mass="8084">MRKRTASVAAAAIFIPAALASLLLAQPASAAVPASTGQTAVRAELDRPTPPNAPHLPDRPTPPNAPHLPDRPGTPPTGPS</sequence>
<evidence type="ECO:0000256" key="1">
    <source>
        <dbReference type="SAM" id="MobiDB-lite"/>
    </source>
</evidence>
<evidence type="ECO:0000313" key="4">
    <source>
        <dbReference type="EMBL" id="SFN68718.1"/>
    </source>
</evidence>